<reference evidence="3" key="1">
    <citation type="submission" date="2015-02" db="EMBL/GenBank/DDBJ databases">
        <title>Genome sequencing for Strongylocentrotus purpuratus.</title>
        <authorList>
            <person name="Murali S."/>
            <person name="Liu Y."/>
            <person name="Vee V."/>
            <person name="English A."/>
            <person name="Wang M."/>
            <person name="Skinner E."/>
            <person name="Han Y."/>
            <person name="Muzny D.M."/>
            <person name="Worley K.C."/>
            <person name="Gibbs R.A."/>
        </authorList>
    </citation>
    <scope>NUCLEOTIDE SEQUENCE</scope>
</reference>
<dbReference type="PROSITE" id="PS51412">
    <property type="entry name" value="MACPF_2"/>
    <property type="match status" value="1"/>
</dbReference>
<dbReference type="Pfam" id="PF01823">
    <property type="entry name" value="MACPF"/>
    <property type="match status" value="1"/>
</dbReference>
<dbReference type="EnsemblMetazoa" id="XM_030973566">
    <property type="protein sequence ID" value="XP_030829426"/>
    <property type="gene ID" value="LOC594256"/>
</dbReference>
<dbReference type="PANTHER" id="PTHR19324">
    <property type="entry name" value="PERFORIN-LIKE PROTEIN 1"/>
    <property type="match status" value="1"/>
</dbReference>
<evidence type="ECO:0000259" key="1">
    <source>
        <dbReference type="PROSITE" id="PS51412"/>
    </source>
</evidence>
<dbReference type="KEGG" id="spu:594256"/>
<accession>A0A7M7ST82</accession>
<evidence type="ECO:0000313" key="3">
    <source>
        <dbReference type="Proteomes" id="UP000007110"/>
    </source>
</evidence>
<dbReference type="InParanoid" id="A0A7M7ST82"/>
<protein>
    <recommendedName>
        <fullName evidence="1">MACPF domain-containing protein</fullName>
    </recommendedName>
</protein>
<dbReference type="OMA" id="LAHWGTH"/>
<dbReference type="GeneID" id="594256"/>
<proteinExistence type="predicted"/>
<dbReference type="AlphaFoldDB" id="A0A7M7ST82"/>
<feature type="domain" description="MACPF" evidence="1">
    <location>
        <begin position="1"/>
        <end position="224"/>
    </location>
</feature>
<dbReference type="Proteomes" id="UP000007110">
    <property type="component" value="Unassembled WGS sequence"/>
</dbReference>
<evidence type="ECO:0000313" key="2">
    <source>
        <dbReference type="EnsemblMetazoa" id="XP_030829426"/>
    </source>
</evidence>
<dbReference type="OrthoDB" id="1366754at2759"/>
<name>A0A7M7ST82_STRPU</name>
<sequence>MTYDDGKITNDGKYQIPDEVNFELRDAAFTSSSATTFHGTSSYAKKLSAQVSVGGGYSGLFASVEFAASARYQKIESRTSSEGYIYYANETVSNYGNARYLTELAGPDNYTLNNGFVSTACRLPTAYAEDDYMTFLETWGTHVVTEVDLGTREGSNYEEHRADFVSYASTNVGGSVSAGGSYMGFSASLSVEMDSFNSGMQSGSSFGSMYSSYRVGSLSLNGVK</sequence>
<reference evidence="2" key="2">
    <citation type="submission" date="2021-01" db="UniProtKB">
        <authorList>
            <consortium name="EnsemblMetazoa"/>
        </authorList>
    </citation>
    <scope>IDENTIFICATION</scope>
</reference>
<dbReference type="PANTHER" id="PTHR19324:SF33">
    <property type="entry name" value="MUCIN-5AC"/>
    <property type="match status" value="1"/>
</dbReference>
<dbReference type="InterPro" id="IPR020864">
    <property type="entry name" value="MACPF"/>
</dbReference>
<organism evidence="2 3">
    <name type="scientific">Strongylocentrotus purpuratus</name>
    <name type="common">Purple sea urchin</name>
    <dbReference type="NCBI Taxonomy" id="7668"/>
    <lineage>
        <taxon>Eukaryota</taxon>
        <taxon>Metazoa</taxon>
        <taxon>Echinodermata</taxon>
        <taxon>Eleutherozoa</taxon>
        <taxon>Echinozoa</taxon>
        <taxon>Echinoidea</taxon>
        <taxon>Euechinoidea</taxon>
        <taxon>Echinacea</taxon>
        <taxon>Camarodonta</taxon>
        <taxon>Echinidea</taxon>
        <taxon>Strongylocentrotidae</taxon>
        <taxon>Strongylocentrotus</taxon>
    </lineage>
</organism>
<keyword evidence="3" id="KW-1185">Reference proteome</keyword>
<dbReference type="RefSeq" id="XP_030829426.1">
    <property type="nucleotide sequence ID" value="XM_030973566.1"/>
</dbReference>